<accession>X0VIP2</accession>
<comment type="caution">
    <text evidence="1">The sequence shown here is derived from an EMBL/GenBank/DDBJ whole genome shotgun (WGS) entry which is preliminary data.</text>
</comment>
<protein>
    <submittedName>
        <fullName evidence="1">Uncharacterized protein</fullName>
    </submittedName>
</protein>
<sequence length="68" mass="7678">MLETISKFNELVEALEDIKDKSMAMQYGIGNIARMLSGSTEISGGDLQLLKTKIYKLHDLAERTYKLL</sequence>
<name>X0VIP2_9ZZZZ</name>
<gene>
    <name evidence="1" type="ORF">S01H1_41261</name>
</gene>
<proteinExistence type="predicted"/>
<reference evidence="1" key="1">
    <citation type="journal article" date="2014" name="Front. Microbiol.">
        <title>High frequency of phylogenetically diverse reductive dehalogenase-homologous genes in deep subseafloor sedimentary metagenomes.</title>
        <authorList>
            <person name="Kawai M."/>
            <person name="Futagami T."/>
            <person name="Toyoda A."/>
            <person name="Takaki Y."/>
            <person name="Nishi S."/>
            <person name="Hori S."/>
            <person name="Arai W."/>
            <person name="Tsubouchi T."/>
            <person name="Morono Y."/>
            <person name="Uchiyama I."/>
            <person name="Ito T."/>
            <person name="Fujiyama A."/>
            <person name="Inagaki F."/>
            <person name="Takami H."/>
        </authorList>
    </citation>
    <scope>NUCLEOTIDE SEQUENCE</scope>
    <source>
        <strain evidence="1">Expedition CK06-06</strain>
    </source>
</reference>
<evidence type="ECO:0000313" key="1">
    <source>
        <dbReference type="EMBL" id="GAG12363.1"/>
    </source>
</evidence>
<organism evidence="1">
    <name type="scientific">marine sediment metagenome</name>
    <dbReference type="NCBI Taxonomy" id="412755"/>
    <lineage>
        <taxon>unclassified sequences</taxon>
        <taxon>metagenomes</taxon>
        <taxon>ecological metagenomes</taxon>
    </lineage>
</organism>
<dbReference type="EMBL" id="BARS01026165">
    <property type="protein sequence ID" value="GAG12363.1"/>
    <property type="molecule type" value="Genomic_DNA"/>
</dbReference>
<dbReference type="AlphaFoldDB" id="X0VIP2"/>